<feature type="compositionally biased region" description="Basic and acidic residues" evidence="7">
    <location>
        <begin position="682"/>
        <end position="702"/>
    </location>
</feature>
<dbReference type="PANTHER" id="PTHR47659:SF4">
    <property type="entry name" value="ZN(II)2CYS6 TRANSCRIPTION FACTOR (EUROFUNG)"/>
    <property type="match status" value="1"/>
</dbReference>
<dbReference type="GO" id="GO:0008270">
    <property type="term" value="F:zinc ion binding"/>
    <property type="evidence" value="ECO:0007669"/>
    <property type="project" value="InterPro"/>
</dbReference>
<evidence type="ECO:0000256" key="4">
    <source>
        <dbReference type="ARBA" id="ARBA00023125"/>
    </source>
</evidence>
<evidence type="ECO:0000256" key="6">
    <source>
        <dbReference type="ARBA" id="ARBA00023242"/>
    </source>
</evidence>
<keyword evidence="4" id="KW-0238">DNA-binding</keyword>
<organism evidence="9 10">
    <name type="scientific">Pseudopithomyces chartarum</name>
    <dbReference type="NCBI Taxonomy" id="1892770"/>
    <lineage>
        <taxon>Eukaryota</taxon>
        <taxon>Fungi</taxon>
        <taxon>Dikarya</taxon>
        <taxon>Ascomycota</taxon>
        <taxon>Pezizomycotina</taxon>
        <taxon>Dothideomycetes</taxon>
        <taxon>Pleosporomycetidae</taxon>
        <taxon>Pleosporales</taxon>
        <taxon>Massarineae</taxon>
        <taxon>Didymosphaeriaceae</taxon>
        <taxon>Pseudopithomyces</taxon>
    </lineage>
</organism>
<dbReference type="Gene3D" id="4.10.240.10">
    <property type="entry name" value="Zn(2)-C6 fungal-type DNA-binding domain"/>
    <property type="match status" value="1"/>
</dbReference>
<dbReference type="SMART" id="SM00066">
    <property type="entry name" value="GAL4"/>
    <property type="match status" value="1"/>
</dbReference>
<evidence type="ECO:0000256" key="5">
    <source>
        <dbReference type="ARBA" id="ARBA00023163"/>
    </source>
</evidence>
<reference evidence="9 10" key="1">
    <citation type="submission" date="2021-02" db="EMBL/GenBank/DDBJ databases">
        <title>Genome assembly of Pseudopithomyces chartarum.</title>
        <authorList>
            <person name="Jauregui R."/>
            <person name="Singh J."/>
            <person name="Voisey C."/>
        </authorList>
    </citation>
    <scope>NUCLEOTIDE SEQUENCE [LARGE SCALE GENOMIC DNA]</scope>
    <source>
        <strain evidence="9 10">AGR01</strain>
    </source>
</reference>
<feature type="region of interest" description="Disordered" evidence="7">
    <location>
        <begin position="1"/>
        <end position="20"/>
    </location>
</feature>
<feature type="compositionally biased region" description="Basic and acidic residues" evidence="7">
    <location>
        <begin position="111"/>
        <end position="129"/>
    </location>
</feature>
<dbReference type="Proteomes" id="UP001280581">
    <property type="component" value="Unassembled WGS sequence"/>
</dbReference>
<name>A0AAN6RF15_9PLEO</name>
<dbReference type="EMBL" id="WVTA01000010">
    <property type="protein sequence ID" value="KAK3204037.1"/>
    <property type="molecule type" value="Genomic_DNA"/>
</dbReference>
<dbReference type="InterPro" id="IPR036864">
    <property type="entry name" value="Zn2-C6_fun-type_DNA-bd_sf"/>
</dbReference>
<dbReference type="AlphaFoldDB" id="A0AAN6RF15"/>
<feature type="compositionally biased region" description="Basic and acidic residues" evidence="7">
    <location>
        <begin position="279"/>
        <end position="290"/>
    </location>
</feature>
<evidence type="ECO:0000256" key="1">
    <source>
        <dbReference type="ARBA" id="ARBA00022723"/>
    </source>
</evidence>
<accession>A0AAN6RF15</accession>
<dbReference type="GO" id="GO:0003677">
    <property type="term" value="F:DNA binding"/>
    <property type="evidence" value="ECO:0007669"/>
    <property type="project" value="UniProtKB-KW"/>
</dbReference>
<dbReference type="InterPro" id="IPR050335">
    <property type="entry name" value="ERT1_acuK_gluconeogen_tf"/>
</dbReference>
<dbReference type="GO" id="GO:0000981">
    <property type="term" value="F:DNA-binding transcription factor activity, RNA polymerase II-specific"/>
    <property type="evidence" value="ECO:0007669"/>
    <property type="project" value="InterPro"/>
</dbReference>
<dbReference type="CDD" id="cd00067">
    <property type="entry name" value="GAL4"/>
    <property type="match status" value="1"/>
</dbReference>
<evidence type="ECO:0000259" key="8">
    <source>
        <dbReference type="PROSITE" id="PS50048"/>
    </source>
</evidence>
<proteinExistence type="predicted"/>
<feature type="region of interest" description="Disordered" evidence="7">
    <location>
        <begin position="269"/>
        <end position="290"/>
    </location>
</feature>
<gene>
    <name evidence="9" type="ORF">GRF29_106g1413586</name>
</gene>
<evidence type="ECO:0000256" key="3">
    <source>
        <dbReference type="ARBA" id="ARBA00023015"/>
    </source>
</evidence>
<evidence type="ECO:0000313" key="9">
    <source>
        <dbReference type="EMBL" id="KAK3204037.1"/>
    </source>
</evidence>
<feature type="region of interest" description="Disordered" evidence="7">
    <location>
        <begin position="153"/>
        <end position="176"/>
    </location>
</feature>
<keyword evidence="6" id="KW-0539">Nucleus</keyword>
<sequence>MQTQPLDILESQHPPSELNSSTLGYSLPIIHTEYCASAADAAFERSAGQAMQSLSLPPLTSLPSSPFGRYQEPGSGLVKLPRQFSPGRPEQHGYPSPPMSDSHSPSRHPAHIVEPEGHRYPPRLHEPRPHQPPSSLLNPRSASIPQTIAQQRPLYPGESPARGQPMHYQPGRPLDPPFGSVHISQNYVYGYPPPGVPQYLGSQGGAPGPQVQQGAIITPQPLRQTKPARRTKAHVASACVNCKKAHLSCDVQRPCGRCVASGKQDTCKDVQHKKRGRPRLRDDKEFGRSEEARMASTQLLGTLPHSGPEVLAQQAPYSTGARAAEPFRVLASTRDDELPKSRLQPAAITTAISPHAGSFGGVAPSPYSTMPNLAYQSLPVAFLDLDLVVQKTNQAFQDMIAFLGDARGKTLADFLEGRQHDILQQLRSDLRMERDEREPTYMAPITPVGQDPLQPVMQSVTDKDVDHVSHGYTDRPVLLNFRLPNGQYHSLQTQIRLAKTSLYFVTLVVHTPPRATGPPLLTKQLAPPTPIRNSQSMSAPTNAPSRDFNTYGFRPASSAGSAPNSPYFNFSTVRTSLPTVSSSSYGGSPSYGYSPTAGPEQGYFPTHQPLSQPGAYPSSYQPASRTNSVASEAQRGAAPPARLEGLQLPPIRTTPALGSPLAQDFGENARVRRRASPPSAEARPDTPDTGKRRRLNIHEVLE</sequence>
<feature type="region of interest" description="Disordered" evidence="7">
    <location>
        <begin position="579"/>
        <end position="702"/>
    </location>
</feature>
<comment type="caution">
    <text evidence="9">The sequence shown here is derived from an EMBL/GenBank/DDBJ whole genome shotgun (WGS) entry which is preliminary data.</text>
</comment>
<dbReference type="SUPFAM" id="SSF57701">
    <property type="entry name" value="Zn2/Cys6 DNA-binding domain"/>
    <property type="match status" value="1"/>
</dbReference>
<feature type="region of interest" description="Disordered" evidence="7">
    <location>
        <begin position="62"/>
        <end position="140"/>
    </location>
</feature>
<dbReference type="InterPro" id="IPR001138">
    <property type="entry name" value="Zn2Cys6_DnaBD"/>
</dbReference>
<evidence type="ECO:0000313" key="10">
    <source>
        <dbReference type="Proteomes" id="UP001280581"/>
    </source>
</evidence>
<keyword evidence="1" id="KW-0479">Metal-binding</keyword>
<feature type="domain" description="Zn(2)-C6 fungal-type" evidence="8">
    <location>
        <begin position="238"/>
        <end position="267"/>
    </location>
</feature>
<feature type="compositionally biased region" description="Low complexity" evidence="7">
    <location>
        <begin position="579"/>
        <end position="596"/>
    </location>
</feature>
<evidence type="ECO:0000256" key="2">
    <source>
        <dbReference type="ARBA" id="ARBA00022833"/>
    </source>
</evidence>
<dbReference type="PANTHER" id="PTHR47659">
    <property type="entry name" value="ZN(II)2CYS6 TRANSCRIPTION FACTOR (EUROFUNG)-RELATED"/>
    <property type="match status" value="1"/>
</dbReference>
<keyword evidence="10" id="KW-1185">Reference proteome</keyword>
<protein>
    <recommendedName>
        <fullName evidence="8">Zn(2)-C6 fungal-type domain-containing protein</fullName>
    </recommendedName>
</protein>
<keyword evidence="5" id="KW-0804">Transcription</keyword>
<dbReference type="PROSITE" id="PS50048">
    <property type="entry name" value="ZN2_CY6_FUNGAL_2"/>
    <property type="match status" value="1"/>
</dbReference>
<feature type="compositionally biased region" description="Polar residues" evidence="7">
    <location>
        <begin position="618"/>
        <end position="631"/>
    </location>
</feature>
<keyword evidence="2" id="KW-0862">Zinc</keyword>
<dbReference type="PROSITE" id="PS00463">
    <property type="entry name" value="ZN2_CY6_FUNGAL_1"/>
    <property type="match status" value="1"/>
</dbReference>
<keyword evidence="3" id="KW-0805">Transcription regulation</keyword>
<dbReference type="Pfam" id="PF00172">
    <property type="entry name" value="Zn_clus"/>
    <property type="match status" value="1"/>
</dbReference>
<evidence type="ECO:0000256" key="7">
    <source>
        <dbReference type="SAM" id="MobiDB-lite"/>
    </source>
</evidence>
<feature type="region of interest" description="Disordered" evidence="7">
    <location>
        <begin position="515"/>
        <end position="561"/>
    </location>
</feature>
<feature type="compositionally biased region" description="Polar residues" evidence="7">
    <location>
        <begin position="531"/>
        <end position="548"/>
    </location>
</feature>